<organism evidence="7 8">
    <name type="scientific">Candidatus Aeolococcus gillhamiae</name>
    <dbReference type="NCBI Taxonomy" id="3127015"/>
    <lineage>
        <taxon>Bacteria</taxon>
        <taxon>Bacillati</taxon>
        <taxon>Candidatus Dormiibacterota</taxon>
        <taxon>Candidatus Dormibacteria</taxon>
        <taxon>Candidatus Aeolococcales</taxon>
        <taxon>Candidatus Aeolococcaceae</taxon>
        <taxon>Candidatus Aeolococcus</taxon>
    </lineage>
</organism>
<accession>A0A2W5Z391</accession>
<dbReference type="GO" id="GO:0046872">
    <property type="term" value="F:metal ion binding"/>
    <property type="evidence" value="ECO:0007669"/>
    <property type="project" value="UniProtKB-KW"/>
</dbReference>
<dbReference type="InterPro" id="IPR019251">
    <property type="entry name" value="DUF2231_TM"/>
</dbReference>
<feature type="transmembrane region" description="Helical" evidence="5">
    <location>
        <begin position="121"/>
        <end position="140"/>
    </location>
</feature>
<dbReference type="GO" id="GO:0051537">
    <property type="term" value="F:2 iron, 2 sulfur cluster binding"/>
    <property type="evidence" value="ECO:0007669"/>
    <property type="project" value="UniProtKB-KW"/>
</dbReference>
<dbReference type="Pfam" id="PF00355">
    <property type="entry name" value="Rieske"/>
    <property type="match status" value="1"/>
</dbReference>
<evidence type="ECO:0000256" key="5">
    <source>
        <dbReference type="SAM" id="Phobius"/>
    </source>
</evidence>
<dbReference type="GO" id="GO:0004497">
    <property type="term" value="F:monooxygenase activity"/>
    <property type="evidence" value="ECO:0007669"/>
    <property type="project" value="UniProtKB-ARBA"/>
</dbReference>
<keyword evidence="5" id="KW-0812">Transmembrane</keyword>
<keyword evidence="1" id="KW-0001">2Fe-2S</keyword>
<protein>
    <submittedName>
        <fullName evidence="7">Iron-sulfur protein</fullName>
    </submittedName>
</protein>
<feature type="transmembrane region" description="Helical" evidence="5">
    <location>
        <begin position="146"/>
        <end position="166"/>
    </location>
</feature>
<dbReference type="Pfam" id="PF09990">
    <property type="entry name" value="DUF2231"/>
    <property type="match status" value="1"/>
</dbReference>
<dbReference type="InterPro" id="IPR017941">
    <property type="entry name" value="Rieske_2Fe-2S"/>
</dbReference>
<dbReference type="AlphaFoldDB" id="A0A2W5Z391"/>
<dbReference type="PANTHER" id="PTHR21496">
    <property type="entry name" value="FERREDOXIN-RELATED"/>
    <property type="match status" value="1"/>
</dbReference>
<dbReference type="Proteomes" id="UP000248724">
    <property type="component" value="Unassembled WGS sequence"/>
</dbReference>
<dbReference type="InterPro" id="IPR036922">
    <property type="entry name" value="Rieske_2Fe-2S_sf"/>
</dbReference>
<evidence type="ECO:0000256" key="3">
    <source>
        <dbReference type="ARBA" id="ARBA00023004"/>
    </source>
</evidence>
<keyword evidence="5" id="KW-1133">Transmembrane helix</keyword>
<keyword evidence="2" id="KW-0479">Metal-binding</keyword>
<dbReference type="PANTHER" id="PTHR21496:SF23">
    <property type="entry name" value="3-PHENYLPROPIONATE_CINNAMIC ACID DIOXYGENASE FERREDOXIN SUBUNIT"/>
    <property type="match status" value="1"/>
</dbReference>
<keyword evidence="3" id="KW-0408">Iron</keyword>
<evidence type="ECO:0000313" key="8">
    <source>
        <dbReference type="Proteomes" id="UP000248724"/>
    </source>
</evidence>
<dbReference type="EMBL" id="QHBU01000189">
    <property type="protein sequence ID" value="PZR79819.1"/>
    <property type="molecule type" value="Genomic_DNA"/>
</dbReference>
<sequence>MDRVIRRQGWLEPVADVIQKAVNGAYRVLGKPGAALRSALHGTRIFGHPLHPALTDLPVGAWTVGVVADFVAHFSNHIPTEAGDLALAVGVVGALGSVLTGYTDFHDTEGHERRVATAHGLAMTLAVGLDAASLGLRWWAGLNLHPLAVGLSTAGLGVLFAGAYLGGHVVFGIGTMVDHLAFIVGPQEPVNVGASTDFAEGTVRCVDAGDMAALVVRRNGVLCAIADVCTHAGGPLHEGPLEDGVVTCPWHGSRFRIDTGQALRGPATFPQPTFTVREADGQVSLELRQPSA</sequence>
<evidence type="ECO:0000256" key="2">
    <source>
        <dbReference type="ARBA" id="ARBA00022723"/>
    </source>
</evidence>
<dbReference type="Gene3D" id="2.102.10.10">
    <property type="entry name" value="Rieske [2Fe-2S] iron-sulphur domain"/>
    <property type="match status" value="1"/>
</dbReference>
<keyword evidence="5" id="KW-0472">Membrane</keyword>
<feature type="domain" description="Rieske" evidence="6">
    <location>
        <begin position="190"/>
        <end position="285"/>
    </location>
</feature>
<proteinExistence type="predicted"/>
<evidence type="ECO:0000313" key="7">
    <source>
        <dbReference type="EMBL" id="PZR79819.1"/>
    </source>
</evidence>
<name>A0A2W5Z391_9BACT</name>
<reference evidence="7 8" key="1">
    <citation type="journal article" date="2017" name="Nature">
        <title>Atmospheric trace gases support primary production in Antarctic desert surface soil.</title>
        <authorList>
            <person name="Ji M."/>
            <person name="Greening C."/>
            <person name="Vanwonterghem I."/>
            <person name="Carere C.R."/>
            <person name="Bay S.K."/>
            <person name="Steen J.A."/>
            <person name="Montgomery K."/>
            <person name="Lines T."/>
            <person name="Beardall J."/>
            <person name="van Dorst J."/>
            <person name="Snape I."/>
            <person name="Stott M.B."/>
            <person name="Hugenholtz P."/>
            <person name="Ferrari B.C."/>
        </authorList>
    </citation>
    <scope>NUCLEOTIDE SEQUENCE [LARGE SCALE GENOMIC DNA]</scope>
    <source>
        <strain evidence="7">RRmetagenome_bin12</strain>
    </source>
</reference>
<keyword evidence="4" id="KW-0411">Iron-sulfur</keyword>
<comment type="caution">
    <text evidence="7">The sequence shown here is derived from an EMBL/GenBank/DDBJ whole genome shotgun (WGS) entry which is preliminary data.</text>
</comment>
<evidence type="ECO:0000256" key="4">
    <source>
        <dbReference type="ARBA" id="ARBA00023014"/>
    </source>
</evidence>
<dbReference type="PROSITE" id="PS51296">
    <property type="entry name" value="RIESKE"/>
    <property type="match status" value="1"/>
</dbReference>
<evidence type="ECO:0000259" key="6">
    <source>
        <dbReference type="PROSITE" id="PS51296"/>
    </source>
</evidence>
<gene>
    <name evidence="7" type="ORF">DLM65_09825</name>
</gene>
<dbReference type="SUPFAM" id="SSF50022">
    <property type="entry name" value="ISP domain"/>
    <property type="match status" value="1"/>
</dbReference>
<evidence type="ECO:0000256" key="1">
    <source>
        <dbReference type="ARBA" id="ARBA00022714"/>
    </source>
</evidence>
<dbReference type="GO" id="GO:0016705">
    <property type="term" value="F:oxidoreductase activity, acting on paired donors, with incorporation or reduction of molecular oxygen"/>
    <property type="evidence" value="ECO:0007669"/>
    <property type="project" value="UniProtKB-ARBA"/>
</dbReference>